<name>A0ABN2X468_9ACTN</name>
<reference evidence="6 7" key="1">
    <citation type="journal article" date="2019" name="Int. J. Syst. Evol. Microbiol.">
        <title>The Global Catalogue of Microorganisms (GCM) 10K type strain sequencing project: providing services to taxonomists for standard genome sequencing and annotation.</title>
        <authorList>
            <consortium name="The Broad Institute Genomics Platform"/>
            <consortium name="The Broad Institute Genome Sequencing Center for Infectious Disease"/>
            <person name="Wu L."/>
            <person name="Ma J."/>
        </authorList>
    </citation>
    <scope>NUCLEOTIDE SEQUENCE [LARGE SCALE GENOMIC DNA]</scope>
    <source>
        <strain evidence="6 7">JCM 14559</strain>
    </source>
</reference>
<gene>
    <name evidence="6" type="ORF">GCM10009759_41270</name>
</gene>
<evidence type="ECO:0000256" key="3">
    <source>
        <dbReference type="ARBA" id="ARBA00023163"/>
    </source>
</evidence>
<feature type="domain" description="HTH tetR-type" evidence="5">
    <location>
        <begin position="1"/>
        <end position="54"/>
    </location>
</feature>
<evidence type="ECO:0000256" key="4">
    <source>
        <dbReference type="PROSITE-ProRule" id="PRU00335"/>
    </source>
</evidence>
<evidence type="ECO:0000256" key="1">
    <source>
        <dbReference type="ARBA" id="ARBA00023015"/>
    </source>
</evidence>
<dbReference type="InterPro" id="IPR036271">
    <property type="entry name" value="Tet_transcr_reg_TetR-rel_C_sf"/>
</dbReference>
<organism evidence="6 7">
    <name type="scientific">Kitasatospora saccharophila</name>
    <dbReference type="NCBI Taxonomy" id="407973"/>
    <lineage>
        <taxon>Bacteria</taxon>
        <taxon>Bacillati</taxon>
        <taxon>Actinomycetota</taxon>
        <taxon>Actinomycetes</taxon>
        <taxon>Kitasatosporales</taxon>
        <taxon>Streptomycetaceae</taxon>
        <taxon>Kitasatospora</taxon>
    </lineage>
</organism>
<sequence length="193" mass="21180">MATAERLFYEEGVRAVGVERILREAGVGRASLYRHFPGKDDLLVAVLTERDRNWRAWLAARVGASDLEPAELPLALFDGLHERFAAMGFRGCAFINTMVEEADPDSPAHGVAADHKERVITYLDGLLRDCGYRSHEVLSRQLALLADGAIVTALREGTPDAALRARGIAAALLGAADREETRQEREEDAPARM</sequence>
<protein>
    <submittedName>
        <fullName evidence="6">TetR/AcrR family transcriptional regulator</fullName>
    </submittedName>
</protein>
<dbReference type="InterPro" id="IPR009057">
    <property type="entry name" value="Homeodomain-like_sf"/>
</dbReference>
<dbReference type="PROSITE" id="PS50977">
    <property type="entry name" value="HTH_TETR_2"/>
    <property type="match status" value="1"/>
</dbReference>
<proteinExistence type="predicted"/>
<dbReference type="SUPFAM" id="SSF48498">
    <property type="entry name" value="Tetracyclin repressor-like, C-terminal domain"/>
    <property type="match status" value="1"/>
</dbReference>
<dbReference type="EMBL" id="BAAANS010000027">
    <property type="protein sequence ID" value="GAA2104768.1"/>
    <property type="molecule type" value="Genomic_DNA"/>
</dbReference>
<keyword evidence="1" id="KW-0805">Transcription regulation</keyword>
<dbReference type="Gene3D" id="1.10.357.10">
    <property type="entry name" value="Tetracycline Repressor, domain 2"/>
    <property type="match status" value="1"/>
</dbReference>
<evidence type="ECO:0000313" key="7">
    <source>
        <dbReference type="Proteomes" id="UP001500897"/>
    </source>
</evidence>
<feature type="DNA-binding region" description="H-T-H motif" evidence="4">
    <location>
        <begin position="17"/>
        <end position="36"/>
    </location>
</feature>
<accession>A0ABN2X468</accession>
<evidence type="ECO:0000256" key="2">
    <source>
        <dbReference type="ARBA" id="ARBA00023125"/>
    </source>
</evidence>
<comment type="caution">
    <text evidence="6">The sequence shown here is derived from an EMBL/GenBank/DDBJ whole genome shotgun (WGS) entry which is preliminary data.</text>
</comment>
<dbReference type="PANTHER" id="PTHR47506">
    <property type="entry name" value="TRANSCRIPTIONAL REGULATORY PROTEIN"/>
    <property type="match status" value="1"/>
</dbReference>
<keyword evidence="3" id="KW-0804">Transcription</keyword>
<dbReference type="PANTHER" id="PTHR47506:SF1">
    <property type="entry name" value="HTH-TYPE TRANSCRIPTIONAL REGULATOR YJDC"/>
    <property type="match status" value="1"/>
</dbReference>
<keyword evidence="7" id="KW-1185">Reference proteome</keyword>
<evidence type="ECO:0000313" key="6">
    <source>
        <dbReference type="EMBL" id="GAA2104768.1"/>
    </source>
</evidence>
<dbReference type="InterPro" id="IPR001647">
    <property type="entry name" value="HTH_TetR"/>
</dbReference>
<dbReference type="Proteomes" id="UP001500897">
    <property type="component" value="Unassembled WGS sequence"/>
</dbReference>
<dbReference type="Pfam" id="PF00440">
    <property type="entry name" value="TetR_N"/>
    <property type="match status" value="1"/>
</dbReference>
<evidence type="ECO:0000259" key="5">
    <source>
        <dbReference type="PROSITE" id="PS50977"/>
    </source>
</evidence>
<dbReference type="SUPFAM" id="SSF46689">
    <property type="entry name" value="Homeodomain-like"/>
    <property type="match status" value="1"/>
</dbReference>
<keyword evidence="2 4" id="KW-0238">DNA-binding</keyword>